<gene>
    <name evidence="4" type="ORF">ACFOX0_28205</name>
</gene>
<name>A0ABV8KV11_9ACTN</name>
<dbReference type="PANTHER" id="PTHR43877">
    <property type="entry name" value="AMINOALKYLPHOSPHONATE N-ACETYLTRANSFERASE-RELATED-RELATED"/>
    <property type="match status" value="1"/>
</dbReference>
<dbReference type="EMBL" id="JBHSBN010000028">
    <property type="protein sequence ID" value="MFC4109801.1"/>
    <property type="molecule type" value="Genomic_DNA"/>
</dbReference>
<dbReference type="Proteomes" id="UP001595868">
    <property type="component" value="Unassembled WGS sequence"/>
</dbReference>
<dbReference type="CDD" id="cd04301">
    <property type="entry name" value="NAT_SF"/>
    <property type="match status" value="1"/>
</dbReference>
<sequence length="164" mass="17554">MRVLKVDDWPVWRELRLAALADAPSAFGSRLADWQGDGDRPERWRGRLALPGSYNVVAVLDGEPVGMASGVPTDVAGQAELISMWVAPAGRGRGVGDRLVDAITQWAVGIGATELRLGVVEDNAPAIGLYRRAGFRPTGEIVGVMPDGVRREVMMIRDLPGPGD</sequence>
<dbReference type="PANTHER" id="PTHR43877:SF2">
    <property type="entry name" value="AMINOALKYLPHOSPHONATE N-ACETYLTRANSFERASE-RELATED"/>
    <property type="match status" value="1"/>
</dbReference>
<dbReference type="InterPro" id="IPR016181">
    <property type="entry name" value="Acyl_CoA_acyltransferase"/>
</dbReference>
<dbReference type="RefSeq" id="WP_377551671.1">
    <property type="nucleotide sequence ID" value="NZ_JBHSBN010000028.1"/>
</dbReference>
<dbReference type="EC" id="2.3.-.-" evidence="4"/>
<protein>
    <submittedName>
        <fullName evidence="4">GNAT family N-acetyltransferase</fullName>
        <ecNumber evidence="4">2.3.-.-</ecNumber>
    </submittedName>
</protein>
<organism evidence="4 5">
    <name type="scientific">Micromonospora zhanjiangensis</name>
    <dbReference type="NCBI Taxonomy" id="1522057"/>
    <lineage>
        <taxon>Bacteria</taxon>
        <taxon>Bacillati</taxon>
        <taxon>Actinomycetota</taxon>
        <taxon>Actinomycetes</taxon>
        <taxon>Micromonosporales</taxon>
        <taxon>Micromonosporaceae</taxon>
        <taxon>Micromonospora</taxon>
    </lineage>
</organism>
<evidence type="ECO:0000259" key="3">
    <source>
        <dbReference type="PROSITE" id="PS51186"/>
    </source>
</evidence>
<reference evidence="5" key="1">
    <citation type="journal article" date="2019" name="Int. J. Syst. Evol. Microbiol.">
        <title>The Global Catalogue of Microorganisms (GCM) 10K type strain sequencing project: providing services to taxonomists for standard genome sequencing and annotation.</title>
        <authorList>
            <consortium name="The Broad Institute Genomics Platform"/>
            <consortium name="The Broad Institute Genome Sequencing Center for Infectious Disease"/>
            <person name="Wu L."/>
            <person name="Ma J."/>
        </authorList>
    </citation>
    <scope>NUCLEOTIDE SEQUENCE [LARGE SCALE GENOMIC DNA]</scope>
    <source>
        <strain evidence="5">2902at01</strain>
    </source>
</reference>
<dbReference type="SUPFAM" id="SSF55729">
    <property type="entry name" value="Acyl-CoA N-acyltransferases (Nat)"/>
    <property type="match status" value="1"/>
</dbReference>
<accession>A0ABV8KV11</accession>
<keyword evidence="1 4" id="KW-0808">Transferase</keyword>
<evidence type="ECO:0000313" key="4">
    <source>
        <dbReference type="EMBL" id="MFC4109801.1"/>
    </source>
</evidence>
<evidence type="ECO:0000256" key="1">
    <source>
        <dbReference type="ARBA" id="ARBA00022679"/>
    </source>
</evidence>
<feature type="domain" description="N-acetyltransferase" evidence="3">
    <location>
        <begin position="1"/>
        <end position="160"/>
    </location>
</feature>
<dbReference type="GO" id="GO:0016746">
    <property type="term" value="F:acyltransferase activity"/>
    <property type="evidence" value="ECO:0007669"/>
    <property type="project" value="UniProtKB-KW"/>
</dbReference>
<comment type="caution">
    <text evidence="4">The sequence shown here is derived from an EMBL/GenBank/DDBJ whole genome shotgun (WGS) entry which is preliminary data.</text>
</comment>
<evidence type="ECO:0000256" key="2">
    <source>
        <dbReference type="ARBA" id="ARBA00023315"/>
    </source>
</evidence>
<keyword evidence="2 4" id="KW-0012">Acyltransferase</keyword>
<dbReference type="PROSITE" id="PS51186">
    <property type="entry name" value="GNAT"/>
    <property type="match status" value="1"/>
</dbReference>
<dbReference type="InterPro" id="IPR050832">
    <property type="entry name" value="Bact_Acetyltransf"/>
</dbReference>
<dbReference type="Pfam" id="PF00583">
    <property type="entry name" value="Acetyltransf_1"/>
    <property type="match status" value="1"/>
</dbReference>
<keyword evidence="5" id="KW-1185">Reference proteome</keyword>
<proteinExistence type="predicted"/>
<dbReference type="InterPro" id="IPR000182">
    <property type="entry name" value="GNAT_dom"/>
</dbReference>
<dbReference type="Gene3D" id="3.40.630.30">
    <property type="match status" value="1"/>
</dbReference>
<evidence type="ECO:0000313" key="5">
    <source>
        <dbReference type="Proteomes" id="UP001595868"/>
    </source>
</evidence>